<dbReference type="InterPro" id="IPR050789">
    <property type="entry name" value="Diverse_Enzym_Activities"/>
</dbReference>
<accession>A0A9D3AAD2</accession>
<keyword evidence="1" id="KW-0732">Signal</keyword>
<feature type="domain" description="Beta-lactamase-related" evidence="2">
    <location>
        <begin position="125"/>
        <end position="407"/>
    </location>
</feature>
<dbReference type="PANTHER" id="PTHR43283:SF7">
    <property type="entry name" value="BETA-LACTAMASE-RELATED DOMAIN-CONTAINING PROTEIN"/>
    <property type="match status" value="1"/>
</dbReference>
<dbReference type="EMBL" id="DYTQ01000029">
    <property type="protein sequence ID" value="HJH23300.1"/>
    <property type="molecule type" value="Genomic_DNA"/>
</dbReference>
<dbReference type="Gene3D" id="3.40.710.10">
    <property type="entry name" value="DD-peptidase/beta-lactamase superfamily"/>
    <property type="match status" value="1"/>
</dbReference>
<dbReference type="InterPro" id="IPR001466">
    <property type="entry name" value="Beta-lactam-related"/>
</dbReference>
<protein>
    <submittedName>
        <fullName evidence="3">Beta-lactamase family protein</fullName>
    </submittedName>
</protein>
<dbReference type="PANTHER" id="PTHR43283">
    <property type="entry name" value="BETA-LACTAMASE-RELATED"/>
    <property type="match status" value="1"/>
</dbReference>
<dbReference type="Proteomes" id="UP000700248">
    <property type="component" value="Unassembled WGS sequence"/>
</dbReference>
<dbReference type="Pfam" id="PF00144">
    <property type="entry name" value="Beta-lactamase"/>
    <property type="match status" value="1"/>
</dbReference>
<evidence type="ECO:0000256" key="1">
    <source>
        <dbReference type="SAM" id="SignalP"/>
    </source>
</evidence>
<feature type="signal peptide" evidence="1">
    <location>
        <begin position="1"/>
        <end position="18"/>
    </location>
</feature>
<evidence type="ECO:0000259" key="2">
    <source>
        <dbReference type="Pfam" id="PF00144"/>
    </source>
</evidence>
<proteinExistence type="predicted"/>
<organism evidence="3 4">
    <name type="scientific">Paenalcaligenes hominis</name>
    <dbReference type="NCBI Taxonomy" id="643674"/>
    <lineage>
        <taxon>Bacteria</taxon>
        <taxon>Pseudomonadati</taxon>
        <taxon>Pseudomonadota</taxon>
        <taxon>Betaproteobacteria</taxon>
        <taxon>Burkholderiales</taxon>
        <taxon>Alcaligenaceae</taxon>
        <taxon>Paenalcaligenes</taxon>
    </lineage>
</organism>
<evidence type="ECO:0000313" key="3">
    <source>
        <dbReference type="EMBL" id="HJH23300.1"/>
    </source>
</evidence>
<gene>
    <name evidence="3" type="ORF">K8U84_01955</name>
</gene>
<comment type="caution">
    <text evidence="3">The sequence shown here is derived from an EMBL/GenBank/DDBJ whole genome shotgun (WGS) entry which is preliminary data.</text>
</comment>
<sequence length="434" mass="47350">MKNVIIPLMLGLSSISHAGSEPTEPLNAQESDPITMGWMTGFPPPPTALIMQPESDFFSFPKLRWTVCHIRELMPTKQVSRGIKAPSSLPYAIDKNIDAITFRPLGRENKMTWAESLLANYTDGILILHQGRIVYESYSGCLSEIGQHAAMSMTKSLIGLLAEVLVVEGKLDEQAHVSSLVPELKHSAFGSATVRHVMDMTTALDYSEDYADPNADIWLYSQAASPLPKPSDYTGPNGYFDYLQTVEQKGTHGEAFGYKTINTDALGWIISRVTGQDITTLLSDRIWSQIGAEQDGYMTVDAKGTPFAGGGLSAGLRDLGRIGQLILNKGQLNGRQILPAQAIENIQLGGDKSVFAKANYTTLPDASYKSMWWVFHNDHGAFAARGVHGQTIYIDPTADMVIVRFASFPVASNAAIDPTSLPAYQAVADYLKTQ</sequence>
<reference evidence="3" key="1">
    <citation type="journal article" date="2021" name="PeerJ">
        <title>Extensive microbial diversity within the chicken gut microbiome revealed by metagenomics and culture.</title>
        <authorList>
            <person name="Gilroy R."/>
            <person name="Ravi A."/>
            <person name="Getino M."/>
            <person name="Pursley I."/>
            <person name="Horton D.L."/>
            <person name="Alikhan N.F."/>
            <person name="Baker D."/>
            <person name="Gharbi K."/>
            <person name="Hall N."/>
            <person name="Watson M."/>
            <person name="Adriaenssens E.M."/>
            <person name="Foster-Nyarko E."/>
            <person name="Jarju S."/>
            <person name="Secka A."/>
            <person name="Antonio M."/>
            <person name="Oren A."/>
            <person name="Chaudhuri R.R."/>
            <person name="La Ragione R."/>
            <person name="Hildebrand F."/>
            <person name="Pallen M.J."/>
        </authorList>
    </citation>
    <scope>NUCLEOTIDE SEQUENCE</scope>
    <source>
        <strain evidence="3">CHK175-13533</strain>
    </source>
</reference>
<dbReference type="InterPro" id="IPR012338">
    <property type="entry name" value="Beta-lactam/transpept-like"/>
</dbReference>
<reference evidence="3" key="2">
    <citation type="submission" date="2021-09" db="EMBL/GenBank/DDBJ databases">
        <authorList>
            <person name="Gilroy R."/>
        </authorList>
    </citation>
    <scope>NUCLEOTIDE SEQUENCE</scope>
    <source>
        <strain evidence="3">CHK175-13533</strain>
    </source>
</reference>
<dbReference type="RefSeq" id="WP_276830073.1">
    <property type="nucleotide sequence ID" value="NZ_DYTQ01000029.1"/>
</dbReference>
<feature type="chain" id="PRO_5039329403" evidence="1">
    <location>
        <begin position="19"/>
        <end position="434"/>
    </location>
</feature>
<dbReference type="SUPFAM" id="SSF56601">
    <property type="entry name" value="beta-lactamase/transpeptidase-like"/>
    <property type="match status" value="1"/>
</dbReference>
<dbReference type="AlphaFoldDB" id="A0A9D3AAD2"/>
<name>A0A9D3AAD2_9BURK</name>
<evidence type="ECO:0000313" key="4">
    <source>
        <dbReference type="Proteomes" id="UP000700248"/>
    </source>
</evidence>